<dbReference type="EMBL" id="PYGA01000008">
    <property type="protein sequence ID" value="PSK97326.1"/>
    <property type="molecule type" value="Genomic_DNA"/>
</dbReference>
<gene>
    <name evidence="1" type="ORF">CLV63_10844</name>
</gene>
<dbReference type="RefSeq" id="WP_106583230.1">
    <property type="nucleotide sequence ID" value="NZ_PYGA01000008.1"/>
</dbReference>
<evidence type="ECO:0000313" key="1">
    <source>
        <dbReference type="EMBL" id="PSK97326.1"/>
    </source>
</evidence>
<dbReference type="Proteomes" id="UP000240542">
    <property type="component" value="Unassembled WGS sequence"/>
</dbReference>
<proteinExistence type="predicted"/>
<protein>
    <submittedName>
        <fullName evidence="1">Uncharacterized protein</fullName>
    </submittedName>
</protein>
<sequence length="127" mass="12944">MDPVSIALATAVAGGLGGKIGEALADGGLTTLTRLRKVLFPRLRSRPDSSAALDAAQTDPSDDAAVRVLAGHIVDAEAAEPGIAPVAAELRELLAESGGTVTNTVNGDVSGTVIQGRDFHGDLRFDR</sequence>
<comment type="caution">
    <text evidence="1">The sequence shown here is derived from an EMBL/GenBank/DDBJ whole genome shotgun (WGS) entry which is preliminary data.</text>
</comment>
<dbReference type="OrthoDB" id="3430332at2"/>
<organism evidence="1 2">
    <name type="scientific">Murinocardiopsis flavida</name>
    <dbReference type="NCBI Taxonomy" id="645275"/>
    <lineage>
        <taxon>Bacteria</taxon>
        <taxon>Bacillati</taxon>
        <taxon>Actinomycetota</taxon>
        <taxon>Actinomycetes</taxon>
        <taxon>Streptosporangiales</taxon>
        <taxon>Nocardiopsidaceae</taxon>
        <taxon>Murinocardiopsis</taxon>
    </lineage>
</organism>
<dbReference type="AlphaFoldDB" id="A0A2P8DJC7"/>
<evidence type="ECO:0000313" key="2">
    <source>
        <dbReference type="Proteomes" id="UP000240542"/>
    </source>
</evidence>
<reference evidence="1 2" key="1">
    <citation type="submission" date="2018-03" db="EMBL/GenBank/DDBJ databases">
        <title>Genomic Encyclopedia of Archaeal and Bacterial Type Strains, Phase II (KMG-II): from individual species to whole genera.</title>
        <authorList>
            <person name="Goeker M."/>
        </authorList>
    </citation>
    <scope>NUCLEOTIDE SEQUENCE [LARGE SCALE GENOMIC DNA]</scope>
    <source>
        <strain evidence="1 2">DSM 45312</strain>
    </source>
</reference>
<name>A0A2P8DJC7_9ACTN</name>
<keyword evidence="2" id="KW-1185">Reference proteome</keyword>
<accession>A0A2P8DJC7</accession>